<dbReference type="Proteomes" id="UP000038010">
    <property type="component" value="Unassembled WGS sequence"/>
</dbReference>
<sequence length="242" mass="26525">MGHCIFIFDPFSGISDDAEHTDAPPVASTQVMVSVLNLHTSRAPACNLPFWFRDKSDLSVAYKILEHVSYRYGIACDLLDTDPILGTATTNRGTFRLMTEPEPDITKMKAIVSVGKSYEFGKVLMWVKYGFEEAITEVGALPSEHGDATNAVSAKDNELAGTGLRSGYQVAEIESEALSLASASTHTTSSVARRSGVAAVDRQRRRKRDEKHASVATTPESEETVRAGKRRRLSTDDDRRGR</sequence>
<dbReference type="AlphaFoldDB" id="A0A0N1GZW5"/>
<reference evidence="2 3" key="1">
    <citation type="submission" date="2015-06" db="EMBL/GenBank/DDBJ databases">
        <title>Draft genome of the ant-associated black yeast Phialophora attae CBS 131958.</title>
        <authorList>
            <person name="Moreno L.F."/>
            <person name="Stielow B.J."/>
            <person name="de Hoog S."/>
            <person name="Vicente V.A."/>
            <person name="Weiss V.A."/>
            <person name="de Vries M."/>
            <person name="Cruz L.M."/>
            <person name="Souza E.M."/>
        </authorList>
    </citation>
    <scope>NUCLEOTIDE SEQUENCE [LARGE SCALE GENOMIC DNA]</scope>
    <source>
        <strain evidence="2 3">CBS 131958</strain>
    </source>
</reference>
<dbReference type="VEuPathDB" id="FungiDB:AB675_11843"/>
<keyword evidence="3" id="KW-1185">Reference proteome</keyword>
<proteinExistence type="predicted"/>
<evidence type="ECO:0000313" key="3">
    <source>
        <dbReference type="Proteomes" id="UP000038010"/>
    </source>
</evidence>
<protein>
    <submittedName>
        <fullName evidence="2">Uncharacterized protein</fullName>
    </submittedName>
</protein>
<name>A0A0N1GZW5_9EURO</name>
<dbReference type="GeneID" id="28732605"/>
<accession>A0A0N1GZW5</accession>
<dbReference type="EMBL" id="LFJN01000028">
    <property type="protein sequence ID" value="KPI36770.1"/>
    <property type="molecule type" value="Genomic_DNA"/>
</dbReference>
<comment type="caution">
    <text evidence="2">The sequence shown here is derived from an EMBL/GenBank/DDBJ whole genome shotgun (WGS) entry which is preliminary data.</text>
</comment>
<dbReference type="RefSeq" id="XP_017996733.1">
    <property type="nucleotide sequence ID" value="XM_018140724.1"/>
</dbReference>
<evidence type="ECO:0000256" key="1">
    <source>
        <dbReference type="SAM" id="MobiDB-lite"/>
    </source>
</evidence>
<organism evidence="2 3">
    <name type="scientific">Cyphellophora attinorum</name>
    <dbReference type="NCBI Taxonomy" id="1664694"/>
    <lineage>
        <taxon>Eukaryota</taxon>
        <taxon>Fungi</taxon>
        <taxon>Dikarya</taxon>
        <taxon>Ascomycota</taxon>
        <taxon>Pezizomycotina</taxon>
        <taxon>Eurotiomycetes</taxon>
        <taxon>Chaetothyriomycetidae</taxon>
        <taxon>Chaetothyriales</taxon>
        <taxon>Cyphellophoraceae</taxon>
        <taxon>Cyphellophora</taxon>
    </lineage>
</organism>
<feature type="compositionally biased region" description="Low complexity" evidence="1">
    <location>
        <begin position="182"/>
        <end position="195"/>
    </location>
</feature>
<feature type="region of interest" description="Disordered" evidence="1">
    <location>
        <begin position="182"/>
        <end position="242"/>
    </location>
</feature>
<feature type="compositionally biased region" description="Basic and acidic residues" evidence="1">
    <location>
        <begin position="233"/>
        <end position="242"/>
    </location>
</feature>
<evidence type="ECO:0000313" key="2">
    <source>
        <dbReference type="EMBL" id="KPI36770.1"/>
    </source>
</evidence>
<gene>
    <name evidence="2" type="ORF">AB675_11843</name>
</gene>